<evidence type="ECO:0000313" key="2">
    <source>
        <dbReference type="Proteomes" id="UP000770785"/>
    </source>
</evidence>
<comment type="caution">
    <text evidence="1">The sequence shown here is derived from an EMBL/GenBank/DDBJ whole genome shotgun (WGS) entry which is preliminary data.</text>
</comment>
<evidence type="ECO:0000313" key="1">
    <source>
        <dbReference type="EMBL" id="NJC28174.1"/>
    </source>
</evidence>
<dbReference type="Proteomes" id="UP000770785">
    <property type="component" value="Unassembled WGS sequence"/>
</dbReference>
<dbReference type="EMBL" id="JAATJH010000009">
    <property type="protein sequence ID" value="NJC28174.1"/>
    <property type="molecule type" value="Genomic_DNA"/>
</dbReference>
<gene>
    <name evidence="1" type="ORF">GGR27_003695</name>
</gene>
<name>A0ABX0XGY8_9BACT</name>
<sequence length="205" mass="22380">MRFLYLLPAIALFFFVSCDEDANLLVDEVPTPSEPVIVDVDVTPSFSIKSARSDVARQSAGTAWEQTPGNYIISSDIILCRPDGQTQIPIESDTFLYINFSLDERGDPVFDYDSSPLVAQFNQTNGIDIGGDPIARDGDFCSNGPFTFTADFSTPGFITGELSVRLYNSRTLASLPRGGGCDDYPTADLGQFTITYNVPIEDPCE</sequence>
<reference evidence="1 2" key="1">
    <citation type="submission" date="2020-03" db="EMBL/GenBank/DDBJ databases">
        <title>Genomic Encyclopedia of Type Strains, Phase IV (KMG-IV): sequencing the most valuable type-strain genomes for metagenomic binning, comparative biology and taxonomic classification.</title>
        <authorList>
            <person name="Goeker M."/>
        </authorList>
    </citation>
    <scope>NUCLEOTIDE SEQUENCE [LARGE SCALE GENOMIC DNA]</scope>
    <source>
        <strain evidence="1 2">DSM 105096</strain>
    </source>
</reference>
<protein>
    <recommendedName>
        <fullName evidence="3">Lipoprotein</fullName>
    </recommendedName>
</protein>
<dbReference type="PROSITE" id="PS51257">
    <property type="entry name" value="PROKAR_LIPOPROTEIN"/>
    <property type="match status" value="1"/>
</dbReference>
<proteinExistence type="predicted"/>
<keyword evidence="2" id="KW-1185">Reference proteome</keyword>
<evidence type="ECO:0008006" key="3">
    <source>
        <dbReference type="Google" id="ProtNLM"/>
    </source>
</evidence>
<organism evidence="1 2">
    <name type="scientific">Neolewinella antarctica</name>
    <dbReference type="NCBI Taxonomy" id="442734"/>
    <lineage>
        <taxon>Bacteria</taxon>
        <taxon>Pseudomonadati</taxon>
        <taxon>Bacteroidota</taxon>
        <taxon>Saprospiria</taxon>
        <taxon>Saprospirales</taxon>
        <taxon>Lewinellaceae</taxon>
        <taxon>Neolewinella</taxon>
    </lineage>
</organism>
<dbReference type="RefSeq" id="WP_168039938.1">
    <property type="nucleotide sequence ID" value="NZ_JAATJH010000009.1"/>
</dbReference>
<accession>A0ABX0XGY8</accession>